<reference evidence="4 6" key="1">
    <citation type="submission" date="2019-11" db="EMBL/GenBank/DDBJ databases">
        <title>Characterisation of Fundicoccus ignavus gen. nov. sp. nov., a novel genus of the family Aerococcaceae from bulk tank milk.</title>
        <authorList>
            <person name="Siebert A."/>
            <person name="Huptas C."/>
            <person name="Wenning M."/>
            <person name="Scherer S."/>
            <person name="Doll E.V."/>
        </authorList>
    </citation>
    <scope>NUCLEOTIDE SEQUENCE [LARGE SCALE GENOMIC DNA]</scope>
    <source>
        <strain evidence="4 6">DSM 109652</strain>
    </source>
</reference>
<proteinExistence type="predicted"/>
<feature type="compositionally biased region" description="Basic and acidic residues" evidence="1">
    <location>
        <begin position="17"/>
        <end position="28"/>
    </location>
</feature>
<dbReference type="RefSeq" id="WP_153832105.1">
    <property type="nucleotide sequence ID" value="NZ_WJQS01000008.1"/>
</dbReference>
<evidence type="ECO:0000313" key="3">
    <source>
        <dbReference type="EMBL" id="MRI86001.1"/>
    </source>
</evidence>
<name>A0A6I2GKF2_9LACT</name>
<dbReference type="EMBL" id="WJQS01000008">
    <property type="protein sequence ID" value="MRI86001.1"/>
    <property type="molecule type" value="Genomic_DNA"/>
</dbReference>
<dbReference type="InterPro" id="IPR009214">
    <property type="entry name" value="DUF1129"/>
</dbReference>
<dbReference type="AlphaFoldDB" id="A0A6I2GKF2"/>
<keyword evidence="5" id="KW-1185">Reference proteome</keyword>
<comment type="caution">
    <text evidence="3">The sequence shown here is derived from an EMBL/GenBank/DDBJ whole genome shotgun (WGS) entry which is preliminary data.</text>
</comment>
<evidence type="ECO:0000313" key="4">
    <source>
        <dbReference type="EMBL" id="MRJ47020.1"/>
    </source>
</evidence>
<accession>A0A6I2GKF2</accession>
<feature type="transmembrane region" description="Helical" evidence="2">
    <location>
        <begin position="147"/>
        <end position="167"/>
    </location>
</feature>
<gene>
    <name evidence="4" type="ORF">GF867_05520</name>
    <name evidence="3" type="ORF">GIY09_09015</name>
</gene>
<protein>
    <submittedName>
        <fullName evidence="3">DUF1129 family protein</fullName>
    </submittedName>
</protein>
<evidence type="ECO:0000256" key="1">
    <source>
        <dbReference type="SAM" id="MobiDB-lite"/>
    </source>
</evidence>
<feature type="transmembrane region" description="Helical" evidence="2">
    <location>
        <begin position="179"/>
        <end position="198"/>
    </location>
</feature>
<feature type="region of interest" description="Disordered" evidence="1">
    <location>
        <begin position="1"/>
        <end position="42"/>
    </location>
</feature>
<dbReference type="Pfam" id="PF06570">
    <property type="entry name" value="DUF1129"/>
    <property type="match status" value="1"/>
</dbReference>
<evidence type="ECO:0000313" key="6">
    <source>
        <dbReference type="Proteomes" id="UP000440066"/>
    </source>
</evidence>
<feature type="transmembrane region" description="Helical" evidence="2">
    <location>
        <begin position="251"/>
        <end position="268"/>
    </location>
</feature>
<dbReference type="EMBL" id="WJQT01000005">
    <property type="protein sequence ID" value="MRJ47020.1"/>
    <property type="molecule type" value="Genomic_DNA"/>
</dbReference>
<sequence>MTKETETETQTTVDNSEAAKIKAAKDAIKASTGAQTPETPVAEVEMKVEKKLSAQPLAGLEWEEFNGLTKKSQQFLVSVDKQLTDGGLVDNVKKPLFREMLDTLMEGQKVGQTARQVYGTPTECAHSILKQNFKDTTEITRSPDWQIALDGGLILGSVFTFIVGLSMMNANPEDPTSAMSMGLITLILNYLVAGWAMLQTSKVMPDMEAPKGKKGYFKYFGVSSLWMIVWVAVVTLSAAFIPAVINPVFPPIFYIVLGAATFALRFYFKKRYNISGGVF</sequence>
<evidence type="ECO:0000256" key="2">
    <source>
        <dbReference type="SAM" id="Phobius"/>
    </source>
</evidence>
<keyword evidence="2" id="KW-1133">Transmembrane helix</keyword>
<organism evidence="3 5">
    <name type="scientific">Fundicoccus ignavus</name>
    <dbReference type="NCBI Taxonomy" id="2664442"/>
    <lineage>
        <taxon>Bacteria</taxon>
        <taxon>Bacillati</taxon>
        <taxon>Bacillota</taxon>
        <taxon>Bacilli</taxon>
        <taxon>Lactobacillales</taxon>
        <taxon>Aerococcaceae</taxon>
        <taxon>Fundicoccus</taxon>
    </lineage>
</organism>
<dbReference type="Proteomes" id="UP000430975">
    <property type="component" value="Unassembled WGS sequence"/>
</dbReference>
<reference evidence="3 5" key="2">
    <citation type="submission" date="2019-11" db="EMBL/GenBank/DDBJ databases">
        <title>Characterisation of Fundicoccus ignavus gen. nov. sp. nov., a novel genus of the family Aerococcaceae isolated from bulk tank milk.</title>
        <authorList>
            <person name="Siebert A."/>
            <person name="Huptas C."/>
            <person name="Wenning M."/>
            <person name="Scherer S."/>
            <person name="Doll E.V."/>
        </authorList>
    </citation>
    <scope>NUCLEOTIDE SEQUENCE [LARGE SCALE GENOMIC DNA]</scope>
    <source>
        <strain evidence="3 5">WS4759</strain>
    </source>
</reference>
<feature type="transmembrane region" description="Helical" evidence="2">
    <location>
        <begin position="219"/>
        <end position="245"/>
    </location>
</feature>
<keyword evidence="2" id="KW-0812">Transmembrane</keyword>
<evidence type="ECO:0000313" key="5">
    <source>
        <dbReference type="Proteomes" id="UP000430975"/>
    </source>
</evidence>
<keyword evidence="2" id="KW-0472">Membrane</keyword>
<dbReference type="Proteomes" id="UP000440066">
    <property type="component" value="Unassembled WGS sequence"/>
</dbReference>